<feature type="transmembrane region" description="Helical" evidence="8">
    <location>
        <begin position="171"/>
        <end position="192"/>
    </location>
</feature>
<keyword evidence="6 8" id="KW-1133">Transmembrane helix</keyword>
<comment type="caution">
    <text evidence="9">The sequence shown here is derived from an EMBL/GenBank/DDBJ whole genome shotgun (WGS) entry which is preliminary data.</text>
</comment>
<sequence length="219" mass="22467">MAHICLLLSGAALLLNGLAMLGFLPRRDAAVFSLVVGSVQLALGVGYVATAGAGATPLLTAAGMFLFGLTYLYVGLDVLLRLGSRGLGWFCGMVGGCGLLLATAWLGTDPLLAVLWLCWSALWGLFFASMAAGLGRLDPFIGWALVLTSQVTATLPAFLGLAGMWPREPVVAGLAAAFLAALFVLAGFLARVPARRRVAPRRAGTGHVAVSAGSKAPVS</sequence>
<evidence type="ECO:0000313" key="9">
    <source>
        <dbReference type="EMBL" id="GGI89124.1"/>
    </source>
</evidence>
<dbReference type="InterPro" id="IPR003211">
    <property type="entry name" value="AmiSUreI_transpt"/>
</dbReference>
<dbReference type="EMBL" id="BMKV01000005">
    <property type="protein sequence ID" value="GGI89124.1"/>
    <property type="molecule type" value="Genomic_DNA"/>
</dbReference>
<keyword evidence="10" id="KW-1185">Reference proteome</keyword>
<keyword evidence="5 8" id="KW-0812">Transmembrane</keyword>
<keyword evidence="4" id="KW-1003">Cell membrane</keyword>
<dbReference type="Pfam" id="PF02293">
    <property type="entry name" value="AmiS_UreI"/>
    <property type="match status" value="1"/>
</dbReference>
<dbReference type="Gene3D" id="1.25.40.600">
    <property type="match status" value="1"/>
</dbReference>
<proteinExistence type="inferred from homology"/>
<dbReference type="RefSeq" id="WP_188731122.1">
    <property type="nucleotide sequence ID" value="NZ_BMKV01000005.1"/>
</dbReference>
<accession>A0ABQ2CH08</accession>
<comment type="subcellular location">
    <subcellularLocation>
        <location evidence="1">Cell membrane</location>
        <topology evidence="1">Multi-pass membrane protein</topology>
    </subcellularLocation>
</comment>
<protein>
    <submittedName>
        <fullName evidence="9">Acetamide transporter</fullName>
    </submittedName>
</protein>
<keyword evidence="7 8" id="KW-0472">Membrane</keyword>
<dbReference type="Proteomes" id="UP000658754">
    <property type="component" value="Unassembled WGS sequence"/>
</dbReference>
<evidence type="ECO:0000256" key="3">
    <source>
        <dbReference type="ARBA" id="ARBA00022448"/>
    </source>
</evidence>
<evidence type="ECO:0000256" key="5">
    <source>
        <dbReference type="ARBA" id="ARBA00022692"/>
    </source>
</evidence>
<reference evidence="10" key="1">
    <citation type="journal article" date="2019" name="Int. J. Syst. Evol. Microbiol.">
        <title>The Global Catalogue of Microorganisms (GCM) 10K type strain sequencing project: providing services to taxonomists for standard genome sequencing and annotation.</title>
        <authorList>
            <consortium name="The Broad Institute Genomics Platform"/>
            <consortium name="The Broad Institute Genome Sequencing Center for Infectious Disease"/>
            <person name="Wu L."/>
            <person name="Ma J."/>
        </authorList>
    </citation>
    <scope>NUCLEOTIDE SEQUENCE [LARGE SCALE GENOMIC DNA]</scope>
    <source>
        <strain evidence="10">CGMCC 1.3601</strain>
    </source>
</reference>
<feature type="transmembrane region" description="Helical" evidence="8">
    <location>
        <begin position="49"/>
        <end position="74"/>
    </location>
</feature>
<organism evidence="9 10">
    <name type="scientific">Pseudarthrobacter scleromae</name>
    <dbReference type="NCBI Taxonomy" id="158897"/>
    <lineage>
        <taxon>Bacteria</taxon>
        <taxon>Bacillati</taxon>
        <taxon>Actinomycetota</taxon>
        <taxon>Actinomycetes</taxon>
        <taxon>Micrococcales</taxon>
        <taxon>Micrococcaceae</taxon>
        <taxon>Pseudarthrobacter</taxon>
    </lineage>
</organism>
<evidence type="ECO:0000256" key="6">
    <source>
        <dbReference type="ARBA" id="ARBA00022989"/>
    </source>
</evidence>
<feature type="transmembrane region" description="Helical" evidence="8">
    <location>
        <begin position="141"/>
        <end position="165"/>
    </location>
</feature>
<dbReference type="InterPro" id="IPR038523">
    <property type="entry name" value="AmiSUreI_transpt_sf"/>
</dbReference>
<evidence type="ECO:0000256" key="1">
    <source>
        <dbReference type="ARBA" id="ARBA00004651"/>
    </source>
</evidence>
<evidence type="ECO:0000256" key="8">
    <source>
        <dbReference type="SAM" id="Phobius"/>
    </source>
</evidence>
<keyword evidence="3" id="KW-0813">Transport</keyword>
<comment type="similarity">
    <text evidence="2">Belongs to the AmiS/UreI family.</text>
</comment>
<evidence type="ECO:0000313" key="10">
    <source>
        <dbReference type="Proteomes" id="UP000658754"/>
    </source>
</evidence>
<feature type="transmembrane region" description="Helical" evidence="8">
    <location>
        <begin position="86"/>
        <end position="107"/>
    </location>
</feature>
<evidence type="ECO:0000256" key="2">
    <source>
        <dbReference type="ARBA" id="ARBA00010068"/>
    </source>
</evidence>
<gene>
    <name evidence="9" type="ORF">GCM10007175_28010</name>
</gene>
<evidence type="ECO:0000256" key="4">
    <source>
        <dbReference type="ARBA" id="ARBA00022475"/>
    </source>
</evidence>
<name>A0ABQ2CH08_9MICC</name>
<feature type="transmembrane region" description="Helical" evidence="8">
    <location>
        <begin position="113"/>
        <end position="134"/>
    </location>
</feature>
<evidence type="ECO:0000256" key="7">
    <source>
        <dbReference type="ARBA" id="ARBA00023136"/>
    </source>
</evidence>